<accession>A0A245ZV36</accession>
<dbReference type="OrthoDB" id="9803968at2"/>
<feature type="domain" description="AMP-dependent synthetase/ligase" evidence="3">
    <location>
        <begin position="5"/>
        <end position="349"/>
    </location>
</feature>
<gene>
    <name evidence="5" type="primary">baiB_2</name>
    <name evidence="5" type="ORF">SPDO_04900</name>
</gene>
<dbReference type="GO" id="GO:0006631">
    <property type="term" value="P:fatty acid metabolic process"/>
    <property type="evidence" value="ECO:0007669"/>
    <property type="project" value="TreeGrafter"/>
</dbReference>
<keyword evidence="2 5" id="KW-0436">Ligase</keyword>
<dbReference type="InterPro" id="IPR000873">
    <property type="entry name" value="AMP-dep_synth/lig_dom"/>
</dbReference>
<dbReference type="GO" id="GO:0031956">
    <property type="term" value="F:medium-chain fatty acid-CoA ligase activity"/>
    <property type="evidence" value="ECO:0007669"/>
    <property type="project" value="TreeGrafter"/>
</dbReference>
<name>A0A245ZV36_9SPHN</name>
<protein>
    <submittedName>
        <fullName evidence="5">Bile acid-coenzyme A ligase</fullName>
        <ecNumber evidence="5">6.-.-.-</ecNumber>
    </submittedName>
</protein>
<dbReference type="PROSITE" id="PS00455">
    <property type="entry name" value="AMP_BINDING"/>
    <property type="match status" value="1"/>
</dbReference>
<evidence type="ECO:0000259" key="3">
    <source>
        <dbReference type="Pfam" id="PF00501"/>
    </source>
</evidence>
<evidence type="ECO:0000313" key="5">
    <source>
        <dbReference type="EMBL" id="OWK33609.1"/>
    </source>
</evidence>
<dbReference type="EMBL" id="NBBI01000001">
    <property type="protein sequence ID" value="OWK33609.1"/>
    <property type="molecule type" value="Genomic_DNA"/>
</dbReference>
<reference evidence="5 6" key="1">
    <citation type="submission" date="2017-03" db="EMBL/GenBank/DDBJ databases">
        <title>Genome sequence of Sphingomonas dokdonensis DSM 21029.</title>
        <authorList>
            <person name="Poehlein A."/>
            <person name="Wuebbeler J.H."/>
            <person name="Steinbuechel A."/>
            <person name="Daniel R."/>
        </authorList>
    </citation>
    <scope>NUCLEOTIDE SEQUENCE [LARGE SCALE GENOMIC DNA]</scope>
    <source>
        <strain evidence="5 6">DSM 21029</strain>
    </source>
</reference>
<dbReference type="InterPro" id="IPR042099">
    <property type="entry name" value="ANL_N_sf"/>
</dbReference>
<feature type="domain" description="AMP-binding enzyme C-terminal" evidence="4">
    <location>
        <begin position="405"/>
        <end position="484"/>
    </location>
</feature>
<evidence type="ECO:0000256" key="1">
    <source>
        <dbReference type="ARBA" id="ARBA00006432"/>
    </source>
</evidence>
<comment type="caution">
    <text evidence="5">The sequence shown here is derived from an EMBL/GenBank/DDBJ whole genome shotgun (WGS) entry which is preliminary data.</text>
</comment>
<evidence type="ECO:0000259" key="4">
    <source>
        <dbReference type="Pfam" id="PF13193"/>
    </source>
</evidence>
<proteinExistence type="inferred from homology"/>
<dbReference type="InterPro" id="IPR045851">
    <property type="entry name" value="AMP-bd_C_sf"/>
</dbReference>
<dbReference type="AlphaFoldDB" id="A0A245ZV36"/>
<evidence type="ECO:0000313" key="6">
    <source>
        <dbReference type="Proteomes" id="UP000197290"/>
    </source>
</evidence>
<comment type="similarity">
    <text evidence="1">Belongs to the ATP-dependent AMP-binding enzyme family.</text>
</comment>
<evidence type="ECO:0000256" key="2">
    <source>
        <dbReference type="ARBA" id="ARBA00022598"/>
    </source>
</evidence>
<dbReference type="SUPFAM" id="SSF56801">
    <property type="entry name" value="Acetyl-CoA synthetase-like"/>
    <property type="match status" value="1"/>
</dbReference>
<dbReference type="RefSeq" id="WP_088365835.1">
    <property type="nucleotide sequence ID" value="NZ_NBBI01000001.1"/>
</dbReference>
<keyword evidence="6" id="KW-1185">Reference proteome</keyword>
<dbReference type="Proteomes" id="UP000197290">
    <property type="component" value="Unassembled WGS sequence"/>
</dbReference>
<dbReference type="Pfam" id="PF00501">
    <property type="entry name" value="AMP-binding"/>
    <property type="match status" value="1"/>
</dbReference>
<dbReference type="PANTHER" id="PTHR43201:SF5">
    <property type="entry name" value="MEDIUM-CHAIN ACYL-COA LIGASE ACSF2, MITOCHONDRIAL"/>
    <property type="match status" value="1"/>
</dbReference>
<dbReference type="PANTHER" id="PTHR43201">
    <property type="entry name" value="ACYL-COA SYNTHETASE"/>
    <property type="match status" value="1"/>
</dbReference>
<dbReference type="Gene3D" id="3.30.300.30">
    <property type="match status" value="1"/>
</dbReference>
<dbReference type="EC" id="6.-.-.-" evidence="5"/>
<dbReference type="InterPro" id="IPR025110">
    <property type="entry name" value="AMP-bd_C"/>
</dbReference>
<dbReference type="Pfam" id="PF13193">
    <property type="entry name" value="AMP-binding_C"/>
    <property type="match status" value="1"/>
</dbReference>
<dbReference type="InterPro" id="IPR020845">
    <property type="entry name" value="AMP-binding_CS"/>
</dbReference>
<dbReference type="Gene3D" id="3.40.50.12780">
    <property type="entry name" value="N-terminal domain of ligase-like"/>
    <property type="match status" value="1"/>
</dbReference>
<sequence length="505" mass="54627">MHPRQFASETPNKPAYIMAATGETVTYAELEARANQVAHWLRAKGVQRGDVVALMAENHPRFYELVWGMQRIGVHYLVIATALTEGEVAYILRDAEARLAILSPKVLGRLGEPHLPCPVEALDEGALAAIRACPEHPVADEAPGTDMLYSSGTTGFPKGIKSPLPTKFEQAPRAVEIGSRFFGYAQDSVYLCPAPLYHAAPLRWSLAIHRLGGTVILMERFDAAAALAAIDRYKVTVAQVVPTHLARMLALPDAERDRHDLSSLTSVFHAGAPCAVPLKQAAIAWLGPIIGEFYSGTEGVGLTVATCADWLARPGTVGRAVQGEIRICGEDGEELPVGSEGLVRFARPNPFSYHNDPDRTAAAYNQHGWPTLGDIGRVDADGYLFLTDRANFMIISGGVNIYPQEVENRLLEHPDVADAAVVGMPDAEMGEQVTALIEPCAWPVANEPALAARLDAFAREGLSAVKVPRRYVFRPTLERTDAGKLVKRRLRDALIAEDQAGVVAA</sequence>
<organism evidence="5 6">
    <name type="scientific">Sphingomonas dokdonensis</name>
    <dbReference type="NCBI Taxonomy" id="344880"/>
    <lineage>
        <taxon>Bacteria</taxon>
        <taxon>Pseudomonadati</taxon>
        <taxon>Pseudomonadota</taxon>
        <taxon>Alphaproteobacteria</taxon>
        <taxon>Sphingomonadales</taxon>
        <taxon>Sphingomonadaceae</taxon>
        <taxon>Sphingomonas</taxon>
    </lineage>
</organism>